<dbReference type="Gene3D" id="1.10.630.10">
    <property type="entry name" value="Cytochrome P450"/>
    <property type="match status" value="1"/>
</dbReference>
<dbReference type="GO" id="GO:0005506">
    <property type="term" value="F:iron ion binding"/>
    <property type="evidence" value="ECO:0007669"/>
    <property type="project" value="InterPro"/>
</dbReference>
<dbReference type="InterPro" id="IPR036396">
    <property type="entry name" value="Cyt_P450_sf"/>
</dbReference>
<dbReference type="GO" id="GO:0020037">
    <property type="term" value="F:heme binding"/>
    <property type="evidence" value="ECO:0007669"/>
    <property type="project" value="InterPro"/>
</dbReference>
<dbReference type="PRINTS" id="PR00463">
    <property type="entry name" value="EP450I"/>
</dbReference>
<dbReference type="InterPro" id="IPR002401">
    <property type="entry name" value="Cyt_P450_E_grp-I"/>
</dbReference>
<gene>
    <name evidence="2" type="ORF">ElyMa_006466800</name>
</gene>
<dbReference type="Pfam" id="PF00067">
    <property type="entry name" value="p450"/>
    <property type="match status" value="1"/>
</dbReference>
<evidence type="ECO:0000256" key="1">
    <source>
        <dbReference type="ARBA" id="ARBA00010617"/>
    </source>
</evidence>
<dbReference type="Proteomes" id="UP000762676">
    <property type="component" value="Unassembled WGS sequence"/>
</dbReference>
<dbReference type="GO" id="GO:0016020">
    <property type="term" value="C:membrane"/>
    <property type="evidence" value="ECO:0007669"/>
    <property type="project" value="TreeGrafter"/>
</dbReference>
<name>A0AAV4I2D5_9GAST</name>
<reference evidence="2 3" key="1">
    <citation type="journal article" date="2021" name="Elife">
        <title>Chloroplast acquisition without the gene transfer in kleptoplastic sea slugs, Plakobranchus ocellatus.</title>
        <authorList>
            <person name="Maeda T."/>
            <person name="Takahashi S."/>
            <person name="Yoshida T."/>
            <person name="Shimamura S."/>
            <person name="Takaki Y."/>
            <person name="Nagai Y."/>
            <person name="Toyoda A."/>
            <person name="Suzuki Y."/>
            <person name="Arimoto A."/>
            <person name="Ishii H."/>
            <person name="Satoh N."/>
            <person name="Nishiyama T."/>
            <person name="Hasebe M."/>
            <person name="Maruyama T."/>
            <person name="Minagawa J."/>
            <person name="Obokata J."/>
            <person name="Shigenobu S."/>
        </authorList>
    </citation>
    <scope>NUCLEOTIDE SEQUENCE [LARGE SCALE GENOMIC DNA]</scope>
</reference>
<dbReference type="PANTHER" id="PTHR24280:SF4">
    <property type="entry name" value="CYTOCHROME P450 20A1"/>
    <property type="match status" value="1"/>
</dbReference>
<sequence length="525" mass="60078">MLDFAIFAVCFLSTLLIAIIWLYPSSKKVTTIPGMNPTSKEDGNISDIGRAGSMHEFLTELHGQYGPIAGFWFGQTYTVSIASPELFKQHSNVFDRPTELFRMFEPLIGPASLQYANGADGRARRKHYEQAFSHFRLSSYYEMFQKAADQLVKNWSSKNEQDHVPLSEDLFVFAVRAALLTTLGEFFRDDKLLQSFHNAYEKVWGELEHRLKDPIMPGKDSSRMKQFEEAREYMRKTVNKIVQHRKEETLQGTLLIDDIIEFAESEDVISSDSITFVVGAFHTTANLLTWCLYFLATHEEVQEKVYQEIMNVLGDKDLVEDTNLNKFIYTHQVLDESLRCGVVAPWAARVQDFDSELGGHKVPKNTPVIHALGVVLQDEKIWPLPNRVFSENDHININSGKGITLQKPGKAKGPVTNLRPITLLNTLRKVLSLIVLNRTKHDINEYLSPSQSGLREGRSTSDIEWSHRWLVSKTYAENIDFFITGIDMSSDVDTIDRHLLLNIMKNIIKEDEQRIIRYLLSNTEL</sequence>
<comment type="caution">
    <text evidence="2">The sequence shown here is derived from an EMBL/GenBank/DDBJ whole genome shotgun (WGS) entry which is preliminary data.</text>
</comment>
<comment type="similarity">
    <text evidence="1">Belongs to the cytochrome P450 family.</text>
</comment>
<organism evidence="2 3">
    <name type="scientific">Elysia marginata</name>
    <dbReference type="NCBI Taxonomy" id="1093978"/>
    <lineage>
        <taxon>Eukaryota</taxon>
        <taxon>Metazoa</taxon>
        <taxon>Spiralia</taxon>
        <taxon>Lophotrochozoa</taxon>
        <taxon>Mollusca</taxon>
        <taxon>Gastropoda</taxon>
        <taxon>Heterobranchia</taxon>
        <taxon>Euthyneura</taxon>
        <taxon>Panpulmonata</taxon>
        <taxon>Sacoglossa</taxon>
        <taxon>Placobranchoidea</taxon>
        <taxon>Plakobranchidae</taxon>
        <taxon>Elysia</taxon>
    </lineage>
</organism>
<dbReference type="GO" id="GO:0016705">
    <property type="term" value="F:oxidoreductase activity, acting on paired donors, with incorporation or reduction of molecular oxygen"/>
    <property type="evidence" value="ECO:0007669"/>
    <property type="project" value="InterPro"/>
</dbReference>
<accession>A0AAV4I2D5</accession>
<dbReference type="AlphaFoldDB" id="A0AAV4I2D5"/>
<evidence type="ECO:0000313" key="3">
    <source>
        <dbReference type="Proteomes" id="UP000762676"/>
    </source>
</evidence>
<dbReference type="InterPro" id="IPR001128">
    <property type="entry name" value="Cyt_P450"/>
</dbReference>
<dbReference type="SUPFAM" id="SSF48264">
    <property type="entry name" value="Cytochrome P450"/>
    <property type="match status" value="1"/>
</dbReference>
<dbReference type="InterPro" id="IPR052666">
    <property type="entry name" value="CYP450_20A1-like"/>
</dbReference>
<dbReference type="EMBL" id="BMAT01012988">
    <property type="protein sequence ID" value="GFS03294.1"/>
    <property type="molecule type" value="Genomic_DNA"/>
</dbReference>
<proteinExistence type="inferred from homology"/>
<evidence type="ECO:0000313" key="2">
    <source>
        <dbReference type="EMBL" id="GFS03294.1"/>
    </source>
</evidence>
<dbReference type="PANTHER" id="PTHR24280">
    <property type="entry name" value="CYTOCHROME P450 20A1"/>
    <property type="match status" value="1"/>
</dbReference>
<protein>
    <submittedName>
        <fullName evidence="2">Cytochrome P450 20A1-like</fullName>
    </submittedName>
</protein>
<dbReference type="GO" id="GO:0004497">
    <property type="term" value="F:monooxygenase activity"/>
    <property type="evidence" value="ECO:0007669"/>
    <property type="project" value="InterPro"/>
</dbReference>
<keyword evidence="3" id="KW-1185">Reference proteome</keyword>